<dbReference type="PROSITE" id="PS50895">
    <property type="entry name" value="SURF1"/>
    <property type="match status" value="1"/>
</dbReference>
<dbReference type="Pfam" id="PF02104">
    <property type="entry name" value="SURF1"/>
    <property type="match status" value="1"/>
</dbReference>
<feature type="transmembrane region" description="Helical" evidence="1">
    <location>
        <begin position="214"/>
        <end position="235"/>
    </location>
</feature>
<gene>
    <name evidence="2" type="ORF">E3O23_05655</name>
</gene>
<name>A0A4R8UFG2_9MICO</name>
<evidence type="ECO:0000313" key="3">
    <source>
        <dbReference type="Proteomes" id="UP000297866"/>
    </source>
</evidence>
<organism evidence="2 3">
    <name type="scientific">Cryobacterium tagatosivorans</name>
    <dbReference type="NCBI Taxonomy" id="1259199"/>
    <lineage>
        <taxon>Bacteria</taxon>
        <taxon>Bacillati</taxon>
        <taxon>Actinomycetota</taxon>
        <taxon>Actinomycetes</taxon>
        <taxon>Micrococcales</taxon>
        <taxon>Microbacteriaceae</taxon>
        <taxon>Cryobacterium</taxon>
    </lineage>
</organism>
<comment type="subcellular location">
    <subcellularLocation>
        <location evidence="1">Cell membrane</location>
        <topology evidence="1">Multi-pass membrane protein</topology>
    </subcellularLocation>
</comment>
<reference evidence="2 3" key="1">
    <citation type="submission" date="2019-03" db="EMBL/GenBank/DDBJ databases">
        <title>Genomics of glacier-inhabiting Cryobacterium strains.</title>
        <authorList>
            <person name="Liu Q."/>
            <person name="Xin Y.-H."/>
        </authorList>
    </citation>
    <scope>NUCLEOTIDE SEQUENCE [LARGE SCALE GENOMIC DNA]</scope>
    <source>
        <strain evidence="2 3">Sr47</strain>
    </source>
</reference>
<sequence>MLRPRWVLALLLALGVAAAFALLGQWQLERAIVSGEVVQRATETVLPLADVVQPGGAAPTKATGQMVRTSGAFVPGDDQLVSDRFNGGTTGFWVVGHFLTDGEAGSEAASIAVARGWAADEDDARAVMRALATDAPGQPTTITGRFVPAEAPEVPDEGRDPHTMTTVSPAALLNLWADSTDAPVYSGYIVDTVAADGLTVIDSPVPTDEVELNWLNIFYALEWVVFAGFAVFLWYRLVRDAWEREQNEAEAAAAGT</sequence>
<comment type="caution">
    <text evidence="2">The sequence shown here is derived from an EMBL/GenBank/DDBJ whole genome shotgun (WGS) entry which is preliminary data.</text>
</comment>
<dbReference type="GO" id="GO:0005886">
    <property type="term" value="C:plasma membrane"/>
    <property type="evidence" value="ECO:0007669"/>
    <property type="project" value="UniProtKB-SubCell"/>
</dbReference>
<dbReference type="OrthoDB" id="3266379at2"/>
<dbReference type="Proteomes" id="UP000297866">
    <property type="component" value="Unassembled WGS sequence"/>
</dbReference>
<protein>
    <recommendedName>
        <fullName evidence="1">SURF1-like protein</fullName>
    </recommendedName>
</protein>
<keyword evidence="1" id="KW-1133">Transmembrane helix</keyword>
<dbReference type="AlphaFoldDB" id="A0A4R8UFG2"/>
<evidence type="ECO:0000313" key="2">
    <source>
        <dbReference type="EMBL" id="TFB53081.1"/>
    </source>
</evidence>
<keyword evidence="1" id="KW-1003">Cell membrane</keyword>
<dbReference type="EMBL" id="SOEZ01000030">
    <property type="protein sequence ID" value="TFB53081.1"/>
    <property type="molecule type" value="Genomic_DNA"/>
</dbReference>
<comment type="caution">
    <text evidence="1">Lacks conserved residue(s) required for the propagation of feature annotation.</text>
</comment>
<proteinExistence type="inferred from homology"/>
<accession>A0A4R8UFG2</accession>
<keyword evidence="3" id="KW-1185">Reference proteome</keyword>
<keyword evidence="1" id="KW-0472">Membrane</keyword>
<dbReference type="InterPro" id="IPR002994">
    <property type="entry name" value="Surf1/Shy1"/>
</dbReference>
<evidence type="ECO:0000256" key="1">
    <source>
        <dbReference type="RuleBase" id="RU363076"/>
    </source>
</evidence>
<comment type="similarity">
    <text evidence="1">Belongs to the SURF1 family.</text>
</comment>
<keyword evidence="1" id="KW-0812">Transmembrane</keyword>